<keyword evidence="1" id="KW-1133">Transmembrane helix</keyword>
<evidence type="ECO:0000256" key="1">
    <source>
        <dbReference type="SAM" id="Phobius"/>
    </source>
</evidence>
<dbReference type="eggNOG" id="COG3307">
    <property type="taxonomic scope" value="Bacteria"/>
</dbReference>
<organism evidence="2 3">
    <name type="scientific">Gloeobacter kilaueensis (strain ATCC BAA-2537 / CCAP 1431/1 / ULC 316 / JS1)</name>
    <dbReference type="NCBI Taxonomy" id="1183438"/>
    <lineage>
        <taxon>Bacteria</taxon>
        <taxon>Bacillati</taxon>
        <taxon>Cyanobacteriota</taxon>
        <taxon>Cyanophyceae</taxon>
        <taxon>Gloeobacterales</taxon>
        <taxon>Gloeobacteraceae</taxon>
        <taxon>Gloeobacter</taxon>
    </lineage>
</organism>
<dbReference type="STRING" id="1183438.GKIL_3996"/>
<keyword evidence="3" id="KW-1185">Reference proteome</keyword>
<evidence type="ECO:0008006" key="4">
    <source>
        <dbReference type="Google" id="ProtNLM"/>
    </source>
</evidence>
<name>U5QML1_GLOK1</name>
<dbReference type="EMBL" id="CP003587">
    <property type="protein sequence ID" value="AGY60242.1"/>
    <property type="molecule type" value="Genomic_DNA"/>
</dbReference>
<protein>
    <recommendedName>
        <fullName evidence="4">Capsular biosynthesis protein</fullName>
    </recommendedName>
</protein>
<feature type="transmembrane region" description="Helical" evidence="1">
    <location>
        <begin position="188"/>
        <end position="208"/>
    </location>
</feature>
<feature type="transmembrane region" description="Helical" evidence="1">
    <location>
        <begin position="220"/>
        <end position="249"/>
    </location>
</feature>
<dbReference type="RefSeq" id="WP_023175579.1">
    <property type="nucleotide sequence ID" value="NC_022600.1"/>
</dbReference>
<feature type="transmembrane region" description="Helical" evidence="1">
    <location>
        <begin position="93"/>
        <end position="114"/>
    </location>
</feature>
<proteinExistence type="predicted"/>
<dbReference type="HOGENOM" id="CLU_054947_0_0_3"/>
<dbReference type="PATRIC" id="fig|1183438.3.peg.3933"/>
<feature type="transmembrane region" description="Helical" evidence="1">
    <location>
        <begin position="337"/>
        <end position="359"/>
    </location>
</feature>
<dbReference type="OrthoDB" id="484624at2"/>
<keyword evidence="1" id="KW-0812">Transmembrane</keyword>
<evidence type="ECO:0000313" key="3">
    <source>
        <dbReference type="Proteomes" id="UP000017396"/>
    </source>
</evidence>
<dbReference type="Proteomes" id="UP000017396">
    <property type="component" value="Chromosome"/>
</dbReference>
<feature type="transmembrane region" description="Helical" evidence="1">
    <location>
        <begin position="20"/>
        <end position="47"/>
    </location>
</feature>
<dbReference type="KEGG" id="glj:GKIL_3996"/>
<sequence length="429" mass="47168">MKPRNFEEWAVWWAIVGTYGFYLVGGLYILAPVLAWTLTGCLIWRLWRQNAATPQGERVQIPVGVAVWVLSMLAMELALVVGHLDFDLGTASLIKSSIGWAKGWALLALFPLIGCLKIRPQLLSRAACLLGLQTLIVLPLFVAAYLLKLPPTLYVSPLQVVGGPGPEFFSLSLYEIDPGNGLPRWRLFAPWAPALGMTANVYFYLALAERDWRWRWVGTLACVAMCLISQSRLAALALPVVWGITWLLANLYRPGVLVGSGLAATALGLLQSPVREAYENFARAFEGARANSSRVRDLLGRIAFDRWQNEAPVWGHGVLEPGPHSVEHMLIGSHHTWLGLLFVKGAVGFAALAAPMLWSGVELFVKLRTSALARVAMSMWLILLLYTFGENLEILAYLFWPALVVLGSALAERQEQAVGDCAPQQQTVG</sequence>
<keyword evidence="1" id="KW-0472">Membrane</keyword>
<evidence type="ECO:0000313" key="2">
    <source>
        <dbReference type="EMBL" id="AGY60242.1"/>
    </source>
</evidence>
<gene>
    <name evidence="2" type="ORF">GKIL_3996</name>
</gene>
<reference evidence="2 3" key="1">
    <citation type="journal article" date="2013" name="PLoS ONE">
        <title>Cultivation and Complete Genome Sequencing of Gloeobacter kilaueensis sp. nov., from a Lava Cave in Kilauea Caldera, Hawai'i.</title>
        <authorList>
            <person name="Saw J.H."/>
            <person name="Schatz M."/>
            <person name="Brown M.V."/>
            <person name="Kunkel D.D."/>
            <person name="Foster J.S."/>
            <person name="Shick H."/>
            <person name="Christensen S."/>
            <person name="Hou S."/>
            <person name="Wan X."/>
            <person name="Donachie S.P."/>
        </authorList>
    </citation>
    <scope>NUCLEOTIDE SEQUENCE [LARGE SCALE GENOMIC DNA]</scope>
    <source>
        <strain evidence="3">JS</strain>
    </source>
</reference>
<feature type="transmembrane region" description="Helical" evidence="1">
    <location>
        <begin position="126"/>
        <end position="147"/>
    </location>
</feature>
<accession>U5QML1</accession>
<feature type="transmembrane region" description="Helical" evidence="1">
    <location>
        <begin position="59"/>
        <end position="81"/>
    </location>
</feature>
<dbReference type="AlphaFoldDB" id="U5QML1"/>